<organism evidence="1 2">
    <name type="scientific">Flavobacterium cheniae</name>
    <dbReference type="NCBI Taxonomy" id="295428"/>
    <lineage>
        <taxon>Bacteria</taxon>
        <taxon>Pseudomonadati</taxon>
        <taxon>Bacteroidota</taxon>
        <taxon>Flavobacteriia</taxon>
        <taxon>Flavobacteriales</taxon>
        <taxon>Flavobacteriaceae</taxon>
        <taxon>Flavobacterium</taxon>
    </lineage>
</organism>
<name>A0A562KCG7_9FLAO</name>
<reference evidence="1 2" key="1">
    <citation type="journal article" date="2015" name="Stand. Genomic Sci.">
        <title>Genomic Encyclopedia of Bacterial and Archaeal Type Strains, Phase III: the genomes of soil and plant-associated and newly described type strains.</title>
        <authorList>
            <person name="Whitman W.B."/>
            <person name="Woyke T."/>
            <person name="Klenk H.P."/>
            <person name="Zhou Y."/>
            <person name="Lilburn T.G."/>
            <person name="Beck B.J."/>
            <person name="De Vos P."/>
            <person name="Vandamme P."/>
            <person name="Eisen J.A."/>
            <person name="Garrity G."/>
            <person name="Hugenholtz P."/>
            <person name="Kyrpides N.C."/>
        </authorList>
    </citation>
    <scope>NUCLEOTIDE SEQUENCE [LARGE SCALE GENOMIC DNA]</scope>
    <source>
        <strain evidence="1 2">CGMCC 1.6844</strain>
    </source>
</reference>
<protein>
    <submittedName>
        <fullName evidence="1">Uncharacterized protein</fullName>
    </submittedName>
</protein>
<sequence>MADIFLVLFLYFYHQFKFMKTKLSFFFLLFSLFSFGQVPHCGFDFTSYLVVKAHEEGKTDNIPDLKITLVNEKGIEIINENNKYSWKYGNQALVFTRNHLISKPNEAQKWFFPYSGDTYLLSVTNTFPAEDFFIKIQDTKGKYKEQLVQLQAFNMYILCSSENERQARSFGPRSNNPIEVILERK</sequence>
<proteinExistence type="predicted"/>
<comment type="caution">
    <text evidence="1">The sequence shown here is derived from an EMBL/GenBank/DDBJ whole genome shotgun (WGS) entry which is preliminary data.</text>
</comment>
<dbReference type="Proteomes" id="UP000315312">
    <property type="component" value="Unassembled WGS sequence"/>
</dbReference>
<gene>
    <name evidence="1" type="ORF">IP97_02141</name>
</gene>
<dbReference type="EMBL" id="VLKM01000009">
    <property type="protein sequence ID" value="TWH93072.1"/>
    <property type="molecule type" value="Genomic_DNA"/>
</dbReference>
<evidence type="ECO:0000313" key="1">
    <source>
        <dbReference type="EMBL" id="TWH93072.1"/>
    </source>
</evidence>
<accession>A0A562KCG7</accession>
<dbReference type="AlphaFoldDB" id="A0A562KCG7"/>
<evidence type="ECO:0000313" key="2">
    <source>
        <dbReference type="Proteomes" id="UP000315312"/>
    </source>
</evidence>
<keyword evidence="2" id="KW-1185">Reference proteome</keyword>